<evidence type="ECO:0000256" key="3">
    <source>
        <dbReference type="ARBA" id="ARBA00022691"/>
    </source>
</evidence>
<reference evidence="9" key="1">
    <citation type="submission" date="2018-11" db="EMBL/GenBank/DDBJ databases">
        <title>FDA dAtabase for Regulatory Grade micrObial Sequences (FDA-ARGOS): Supporting development and validation of Infectious Disease Dx tests.</title>
        <authorList>
            <person name="Bliska J."/>
            <person name="Cleland M.-M."/>
            <person name="Tallon L."/>
            <person name="Sadzewicz L."/>
            <person name="Zhao X."/>
            <person name="Vavikolanu K."/>
            <person name="Mehta A."/>
            <person name="Aluvathingal J."/>
            <person name="Nadendla S."/>
            <person name="Yan Y."/>
            <person name="Sichtig H."/>
        </authorList>
    </citation>
    <scope>NUCLEOTIDE SEQUENCE [LARGE SCALE GENOMIC DNA]</scope>
    <source>
        <strain evidence="9">FDAARGOS_581</strain>
    </source>
</reference>
<keyword evidence="1 6" id="KW-0489">Methyltransferase</keyword>
<evidence type="ECO:0000256" key="2">
    <source>
        <dbReference type="ARBA" id="ARBA00022679"/>
    </source>
</evidence>
<evidence type="ECO:0000256" key="4">
    <source>
        <dbReference type="ARBA" id="ARBA00022747"/>
    </source>
</evidence>
<evidence type="ECO:0000313" key="9">
    <source>
        <dbReference type="EMBL" id="AYW94143.1"/>
    </source>
</evidence>
<gene>
    <name evidence="9" type="ORF">EGX47_04370</name>
</gene>
<proteinExistence type="inferred from homology"/>
<dbReference type="EC" id="2.1.1.37" evidence="8"/>
<dbReference type="SUPFAM" id="SSF53335">
    <property type="entry name" value="S-adenosyl-L-methionine-dependent methyltransferases"/>
    <property type="match status" value="1"/>
</dbReference>
<keyword evidence="4" id="KW-0680">Restriction system</keyword>
<dbReference type="InterPro" id="IPR029063">
    <property type="entry name" value="SAM-dependent_MTases_sf"/>
</dbReference>
<dbReference type="InterPro" id="IPR031303">
    <property type="entry name" value="C5_meth_CS"/>
</dbReference>
<protein>
    <recommendedName>
        <fullName evidence="8">Cytosine-specific methyltransferase</fullName>
        <ecNumber evidence="8">2.1.1.37</ecNumber>
    </recommendedName>
</protein>
<keyword evidence="2 6" id="KW-0808">Transferase</keyword>
<dbReference type="InterPro" id="IPR050390">
    <property type="entry name" value="C5-Methyltransferase"/>
</dbReference>
<evidence type="ECO:0000313" key="10">
    <source>
        <dbReference type="Proteomes" id="UP000268669"/>
    </source>
</evidence>
<dbReference type="PANTHER" id="PTHR10629">
    <property type="entry name" value="CYTOSINE-SPECIFIC METHYLTRANSFERASE"/>
    <property type="match status" value="1"/>
</dbReference>
<evidence type="ECO:0000256" key="5">
    <source>
        <dbReference type="ARBA" id="ARBA00047422"/>
    </source>
</evidence>
<dbReference type="PROSITE" id="PS00094">
    <property type="entry name" value="C5_MTASE_1"/>
    <property type="match status" value="1"/>
</dbReference>
<dbReference type="InterPro" id="IPR018117">
    <property type="entry name" value="C5_DNA_meth_AS"/>
</dbReference>
<dbReference type="Gene3D" id="3.40.50.150">
    <property type="entry name" value="Vaccinia Virus protein VP39"/>
    <property type="match status" value="1"/>
</dbReference>
<dbReference type="PANTHER" id="PTHR10629:SF52">
    <property type="entry name" value="DNA (CYTOSINE-5)-METHYLTRANSFERASE 1"/>
    <property type="match status" value="1"/>
</dbReference>
<dbReference type="InterPro" id="IPR001525">
    <property type="entry name" value="C5_MeTfrase"/>
</dbReference>
<accession>A0ABM7D978</accession>
<evidence type="ECO:0000256" key="8">
    <source>
        <dbReference type="RuleBase" id="RU000417"/>
    </source>
</evidence>
<evidence type="ECO:0000256" key="6">
    <source>
        <dbReference type="PROSITE-ProRule" id="PRU01016"/>
    </source>
</evidence>
<dbReference type="GO" id="GO:0008168">
    <property type="term" value="F:methyltransferase activity"/>
    <property type="evidence" value="ECO:0007669"/>
    <property type="project" value="UniProtKB-KW"/>
</dbReference>
<sequence>MKFKVLDLFSGAGGMAEGFLQAGFSISYASDRSQQAAETYINRHKQLGFELKYHCGDVAELANEPMLYEFLDGNFDQIDVICGGPPCQGFSLAGKRNPNDNRNKLVTSYIKILSQVKPKYFVMENVLGILSAKFIEYEGLYNNYKNKSVIDVLLAEFDSIGYSNIEIKILDASDYGVPQKRNRVIFLGTRNDISVRLIHPIPTVESKISAKDAIDDLINIENGSVIYKYNKLAKTDYQKISRQGRTLTKNGCFLMSEKLNNHQTSVHTELVKQRFKLLKSGEKLHSLLNRLSLKDYERFKTKKQNCKKMVANLPSPTVLTLPDDLVHYSRNRILTVREMARLQSFDDSFEFLGKRTTGGGLRKNETPQYTLVGNAVPPLLAKAIADQIMEALIKLGE</sequence>
<dbReference type="Proteomes" id="UP000268669">
    <property type="component" value="Chromosome"/>
</dbReference>
<feature type="active site" evidence="6">
    <location>
        <position position="87"/>
    </location>
</feature>
<dbReference type="PROSITE" id="PS00095">
    <property type="entry name" value="C5_MTASE_2"/>
    <property type="match status" value="1"/>
</dbReference>
<keyword evidence="10" id="KW-1185">Reference proteome</keyword>
<name>A0ABM7D978_YERPU</name>
<evidence type="ECO:0000256" key="1">
    <source>
        <dbReference type="ARBA" id="ARBA00022603"/>
    </source>
</evidence>
<dbReference type="EMBL" id="CP033713">
    <property type="protein sequence ID" value="AYW94143.1"/>
    <property type="molecule type" value="Genomic_DNA"/>
</dbReference>
<dbReference type="Gene3D" id="3.90.120.10">
    <property type="entry name" value="DNA Methylase, subunit A, domain 2"/>
    <property type="match status" value="1"/>
</dbReference>
<dbReference type="PRINTS" id="PR00105">
    <property type="entry name" value="C5METTRFRASE"/>
</dbReference>
<dbReference type="NCBIfam" id="TIGR00675">
    <property type="entry name" value="dcm"/>
    <property type="match status" value="1"/>
</dbReference>
<keyword evidence="3 6" id="KW-0949">S-adenosyl-L-methionine</keyword>
<comment type="similarity">
    <text evidence="6 7">Belongs to the class I-like SAM-binding methyltransferase superfamily. C5-methyltransferase family.</text>
</comment>
<dbReference type="Pfam" id="PF00145">
    <property type="entry name" value="DNA_methylase"/>
    <property type="match status" value="1"/>
</dbReference>
<comment type="catalytic activity">
    <reaction evidence="5 8">
        <text>a 2'-deoxycytidine in DNA + S-adenosyl-L-methionine = a 5-methyl-2'-deoxycytidine in DNA + S-adenosyl-L-homocysteine + H(+)</text>
        <dbReference type="Rhea" id="RHEA:13681"/>
        <dbReference type="Rhea" id="RHEA-COMP:11369"/>
        <dbReference type="Rhea" id="RHEA-COMP:11370"/>
        <dbReference type="ChEBI" id="CHEBI:15378"/>
        <dbReference type="ChEBI" id="CHEBI:57856"/>
        <dbReference type="ChEBI" id="CHEBI:59789"/>
        <dbReference type="ChEBI" id="CHEBI:85452"/>
        <dbReference type="ChEBI" id="CHEBI:85454"/>
        <dbReference type="EC" id="2.1.1.37"/>
    </reaction>
</comment>
<dbReference type="PROSITE" id="PS51679">
    <property type="entry name" value="SAM_MT_C5"/>
    <property type="match status" value="1"/>
</dbReference>
<organism evidence="9 10">
    <name type="scientific">Yersinia pseudotuberculosis</name>
    <dbReference type="NCBI Taxonomy" id="633"/>
    <lineage>
        <taxon>Bacteria</taxon>
        <taxon>Pseudomonadati</taxon>
        <taxon>Pseudomonadota</taxon>
        <taxon>Gammaproteobacteria</taxon>
        <taxon>Enterobacterales</taxon>
        <taxon>Yersiniaceae</taxon>
        <taxon>Yersinia</taxon>
    </lineage>
</organism>
<evidence type="ECO:0000256" key="7">
    <source>
        <dbReference type="RuleBase" id="RU000416"/>
    </source>
</evidence>
<dbReference type="GO" id="GO:0032259">
    <property type="term" value="P:methylation"/>
    <property type="evidence" value="ECO:0007669"/>
    <property type="project" value="UniProtKB-KW"/>
</dbReference>